<gene>
    <name evidence="1" type="ORF">Ami3637_13135</name>
</gene>
<dbReference type="InterPro" id="IPR025906">
    <property type="entry name" value="YjfB_motility"/>
</dbReference>
<dbReference type="Pfam" id="PF14070">
    <property type="entry name" value="YjfB_motility"/>
    <property type="match status" value="1"/>
</dbReference>
<organism evidence="1 2">
    <name type="scientific">Aminipila terrae</name>
    <dbReference type="NCBI Taxonomy" id="2697030"/>
    <lineage>
        <taxon>Bacteria</taxon>
        <taxon>Bacillati</taxon>
        <taxon>Bacillota</taxon>
        <taxon>Clostridia</taxon>
        <taxon>Peptostreptococcales</taxon>
        <taxon>Anaerovoracaceae</taxon>
        <taxon>Aminipila</taxon>
    </lineage>
</organism>
<proteinExistence type="predicted"/>
<accession>A0A6P1MEV2</accession>
<dbReference type="RefSeq" id="WP_162362956.1">
    <property type="nucleotide sequence ID" value="NZ_CP047591.1"/>
</dbReference>
<name>A0A6P1MEV2_9FIRM</name>
<evidence type="ECO:0000313" key="2">
    <source>
        <dbReference type="Proteomes" id="UP000463883"/>
    </source>
</evidence>
<dbReference type="KEGG" id="amic:Ami3637_13135"/>
<keyword evidence="2" id="KW-1185">Reference proteome</keyword>
<evidence type="ECO:0000313" key="1">
    <source>
        <dbReference type="EMBL" id="QHI73190.1"/>
    </source>
</evidence>
<dbReference type="EMBL" id="CP047591">
    <property type="protein sequence ID" value="QHI73190.1"/>
    <property type="molecule type" value="Genomic_DNA"/>
</dbReference>
<sequence length="67" mass="7029">MDGILSSYTGLQAQQLQQNVSMSVLNMAMDSQSQAAQQMIADMPPAPAAQGVPVAKGELGFNIDVYA</sequence>
<protein>
    <submittedName>
        <fullName evidence="1">Putative motility protein</fullName>
    </submittedName>
</protein>
<dbReference type="Proteomes" id="UP000463883">
    <property type="component" value="Chromosome"/>
</dbReference>
<dbReference type="AlphaFoldDB" id="A0A6P1MEV2"/>
<reference evidence="1 2" key="1">
    <citation type="submission" date="2020-01" db="EMBL/GenBank/DDBJ databases">
        <title>Genomic analysis of Aminipila sp. CBA3637.</title>
        <authorList>
            <person name="Kim Y.B."/>
            <person name="Roh S.W."/>
        </authorList>
    </citation>
    <scope>NUCLEOTIDE SEQUENCE [LARGE SCALE GENOMIC DNA]</scope>
    <source>
        <strain evidence="1 2">CBA3637</strain>
    </source>
</reference>